<protein>
    <submittedName>
        <fullName evidence="4">Site-specific integrase</fullName>
    </submittedName>
</protein>
<dbReference type="PANTHER" id="PTHR30349">
    <property type="entry name" value="PHAGE INTEGRASE-RELATED"/>
    <property type="match status" value="1"/>
</dbReference>
<dbReference type="PANTHER" id="PTHR30349:SF64">
    <property type="entry name" value="PROPHAGE INTEGRASE INTD-RELATED"/>
    <property type="match status" value="1"/>
</dbReference>
<evidence type="ECO:0000259" key="3">
    <source>
        <dbReference type="Pfam" id="PF13102"/>
    </source>
</evidence>
<accession>A0ABS9EHX1</accession>
<dbReference type="SUPFAM" id="SSF56349">
    <property type="entry name" value="DNA breaking-rejoining enzymes"/>
    <property type="match status" value="1"/>
</dbReference>
<organism evidence="4 5">
    <name type="scientific">Gillisia lutea</name>
    <dbReference type="NCBI Taxonomy" id="2909668"/>
    <lineage>
        <taxon>Bacteria</taxon>
        <taxon>Pseudomonadati</taxon>
        <taxon>Bacteroidota</taxon>
        <taxon>Flavobacteriia</taxon>
        <taxon>Flavobacteriales</taxon>
        <taxon>Flavobacteriaceae</taxon>
        <taxon>Gillisia</taxon>
    </lineage>
</organism>
<dbReference type="InterPro" id="IPR013762">
    <property type="entry name" value="Integrase-like_cat_sf"/>
</dbReference>
<dbReference type="EMBL" id="JAKGTH010000007">
    <property type="protein sequence ID" value="MCF4101043.1"/>
    <property type="molecule type" value="Genomic_DNA"/>
</dbReference>
<reference evidence="4" key="1">
    <citation type="submission" date="2022-01" db="EMBL/GenBank/DDBJ databases">
        <title>Gillisia lutea sp. nov., isolated from marine plastic residues from the Malvarosa beach (Valencia, Spain).</title>
        <authorList>
            <person name="Vidal-Verdu A."/>
            <person name="Molina-Menor E."/>
            <person name="Satari L."/>
            <person name="Pascual J."/>
            <person name="Pereto J."/>
            <person name="Porcar M."/>
        </authorList>
    </citation>
    <scope>NUCLEOTIDE SEQUENCE</scope>
    <source>
        <strain evidence="4">M10.2A</strain>
    </source>
</reference>
<dbReference type="InterPro" id="IPR050090">
    <property type="entry name" value="Tyrosine_recombinase_XerCD"/>
</dbReference>
<dbReference type="Pfam" id="PF13102">
    <property type="entry name" value="Phage_int_SAM_5"/>
    <property type="match status" value="1"/>
</dbReference>
<evidence type="ECO:0000256" key="2">
    <source>
        <dbReference type="ARBA" id="ARBA00023172"/>
    </source>
</evidence>
<keyword evidence="5" id="KW-1185">Reference proteome</keyword>
<dbReference type="InterPro" id="IPR010998">
    <property type="entry name" value="Integrase_recombinase_N"/>
</dbReference>
<dbReference type="Gene3D" id="1.10.150.130">
    <property type="match status" value="1"/>
</dbReference>
<gene>
    <name evidence="4" type="ORF">L1I30_05155</name>
</gene>
<evidence type="ECO:0000313" key="4">
    <source>
        <dbReference type="EMBL" id="MCF4101043.1"/>
    </source>
</evidence>
<evidence type="ECO:0000256" key="1">
    <source>
        <dbReference type="ARBA" id="ARBA00023125"/>
    </source>
</evidence>
<evidence type="ECO:0000313" key="5">
    <source>
        <dbReference type="Proteomes" id="UP001179363"/>
    </source>
</evidence>
<sequence length="424" mass="49675">MASVKFQVRGKRNPSKITARLIIDKDNDFRRSTPILINPKYFNNKSGKVRQIAEFTDKISVQESLDELRRSIIQEYNKAVADATYINSDWLQNCIDSKFQVVKKTDHNILPNYCELYVDRLKHKTNDKTGEVGASKATITKYNTIKTKIENFEKHTRKKYRLTDVNLKFRNVFLKYLLEEDNLARNTAGRYLKFLKTICLDAQKYGYNVSPELPLVKGFKVEVEKIYLTFDEIEIIAKKEFKEESYRAARDWLVIGCYIGQRVSDLLKLTRENIVEYNGRKFIELVQQKTKKRVTILIHPKVEEILQSNEWNFPPVYSKNIDSSKSKFNLYIKHVAFKAGLEEKVEGSKIHEKKNRKESGVFPKWQLVTSHICRRSFATNHYGELPTPLLINITGHSTEREFLNYIGKTPIDYADQMAKYWNLN</sequence>
<proteinExistence type="predicted"/>
<dbReference type="Gene3D" id="1.10.443.10">
    <property type="entry name" value="Intergrase catalytic core"/>
    <property type="match status" value="1"/>
</dbReference>
<dbReference type="InterPro" id="IPR011010">
    <property type="entry name" value="DNA_brk_join_enz"/>
</dbReference>
<keyword evidence="2" id="KW-0233">DNA recombination</keyword>
<keyword evidence="1" id="KW-0238">DNA-binding</keyword>
<feature type="domain" description="Phage integrase SAM-like" evidence="3">
    <location>
        <begin position="124"/>
        <end position="207"/>
    </location>
</feature>
<comment type="caution">
    <text evidence="4">The sequence shown here is derived from an EMBL/GenBank/DDBJ whole genome shotgun (WGS) entry which is preliminary data.</text>
</comment>
<dbReference type="Proteomes" id="UP001179363">
    <property type="component" value="Unassembled WGS sequence"/>
</dbReference>
<dbReference type="RefSeq" id="WP_236133194.1">
    <property type="nucleotide sequence ID" value="NZ_JAKGTH010000007.1"/>
</dbReference>
<dbReference type="InterPro" id="IPR025269">
    <property type="entry name" value="SAM-like_dom"/>
</dbReference>
<name>A0ABS9EHX1_9FLAO</name>